<dbReference type="InterPro" id="IPR016159">
    <property type="entry name" value="Cullin_repeat-like_dom_sf"/>
</dbReference>
<evidence type="ECO:0000256" key="1">
    <source>
        <dbReference type="ARBA" id="ARBA00006019"/>
    </source>
</evidence>
<sequence>MSYANKRPGGRIMPARRLTPNVDPEKQFEKISQAIEEIYKHNASQLSFEELYRTAYGLVLSKNGPMLYSGVKQVLETHLKDRMYQDIYPHIEAAGSRPTSASCEALLASVRLLWSEHVTAMLVIKDVLMYVDKVYVKAAQLPTIYEMGMCVFRDQVLLASNQLLNGKVVDAIMFQILQERKSASEVNRDTLRGAVNMMIELQDPRQLRPMYDVYVEERLLAETGVHYAGVARMRISEMGAPEYLRAAQADLDTELERARDYMSPSTTPGLTNAVLENLIQEFTLPILRIPNAGLIEMLHQRDTESLYTLYRLYKPFPSSIQVLRTCIYDHIIGLGKKIMLGVESSSGNAADDGSQKQASDVPGIAARTAMALRWVQEVLSCYDVYDMMLKQSFADDQDMRNTIKDAFIEIINANARAPELLSLFIDDNLKNGLRRKSEQEIDHLLERCVLMFRFLKNKDTFEHYYKLHLAKRLLFGRSLSDDSEQSLVSKLKVECGSQFTLKLEGMFKDMQLSSDVNREMRESGVAADIGFDLNVSVLTPTFWPTMASSGASSGPRVIAQETGTDNSGANSSSNGSGNNGMKAASSGILIPSTAGISTAIEKFTSHYLRFHSGRRLTWQYAMGNADLKVHFRSRTHELNVSTYQMIVLMLFVDGEQDVSLTTEQIHAQTRIPSESLSRHLQSLACGKYRVLIKTPMSREISPSDVFQFNSGFKSPQYRIRIPVISARNNVETEQEKEASQAAIGQERQYVIEAAVVRIMKTRRQMTHEQLVNETVDQLSARFMASPKMIKSGIEKLIDREYLQRSPDDPRLYLYLA</sequence>
<dbReference type="PANTHER" id="PTHR11932">
    <property type="entry name" value="CULLIN"/>
    <property type="match status" value="1"/>
</dbReference>
<dbReference type="Gene3D" id="3.30.230.130">
    <property type="entry name" value="Cullin, Chain C, Domain 2"/>
    <property type="match status" value="1"/>
</dbReference>
<dbReference type="GO" id="GO:0006511">
    <property type="term" value="P:ubiquitin-dependent protein catabolic process"/>
    <property type="evidence" value="ECO:0007669"/>
    <property type="project" value="InterPro"/>
</dbReference>
<feature type="domain" description="Cullin family profile" evidence="7">
    <location>
        <begin position="416"/>
        <end position="684"/>
    </location>
</feature>
<dbReference type="FunFam" id="1.20.1310.10:FF:000002">
    <property type="entry name" value="cullin-3 isoform X1"/>
    <property type="match status" value="1"/>
</dbReference>
<proteinExistence type="inferred from homology"/>
<keyword evidence="3" id="KW-0832">Ubl conjugation</keyword>
<dbReference type="SUPFAM" id="SSF46785">
    <property type="entry name" value="Winged helix' DNA-binding domain"/>
    <property type="match status" value="1"/>
</dbReference>
<protein>
    <recommendedName>
        <fullName evidence="7">Cullin family profile domain-containing protein</fullName>
    </recommendedName>
</protein>
<dbReference type="Pfam" id="PF00888">
    <property type="entry name" value="Cullin"/>
    <property type="match status" value="1"/>
</dbReference>
<dbReference type="InterPro" id="IPR036390">
    <property type="entry name" value="WH_DNA-bd_sf"/>
</dbReference>
<dbReference type="InterPro" id="IPR036317">
    <property type="entry name" value="Cullin_homology_sf"/>
</dbReference>
<evidence type="ECO:0000256" key="5">
    <source>
        <dbReference type="RuleBase" id="RU003829"/>
    </source>
</evidence>
<dbReference type="Proteomes" id="UP001149813">
    <property type="component" value="Unassembled WGS sequence"/>
</dbReference>
<feature type="compositionally biased region" description="Low complexity" evidence="6">
    <location>
        <begin position="566"/>
        <end position="580"/>
    </location>
</feature>
<keyword evidence="9" id="KW-1185">Reference proteome</keyword>
<evidence type="ECO:0000256" key="3">
    <source>
        <dbReference type="ARBA" id="ARBA00022843"/>
    </source>
</evidence>
<dbReference type="Gene3D" id="1.10.10.10">
    <property type="entry name" value="Winged helix-like DNA-binding domain superfamily/Winged helix DNA-binding domain"/>
    <property type="match status" value="1"/>
</dbReference>
<reference evidence="8" key="1">
    <citation type="submission" date="2022-07" db="EMBL/GenBank/DDBJ databases">
        <title>Phylogenomic reconstructions and comparative analyses of Kickxellomycotina fungi.</title>
        <authorList>
            <person name="Reynolds N.K."/>
            <person name="Stajich J.E."/>
            <person name="Barry K."/>
            <person name="Grigoriev I.V."/>
            <person name="Crous P."/>
            <person name="Smith M.E."/>
        </authorList>
    </citation>
    <scope>NUCLEOTIDE SEQUENCE</scope>
    <source>
        <strain evidence="8">NBRC 32514</strain>
    </source>
</reference>
<evidence type="ECO:0000256" key="4">
    <source>
        <dbReference type="PROSITE-ProRule" id="PRU00330"/>
    </source>
</evidence>
<accession>A0A9W7XY19</accession>
<dbReference type="PROSITE" id="PS01256">
    <property type="entry name" value="CULLIN_1"/>
    <property type="match status" value="1"/>
</dbReference>
<evidence type="ECO:0000313" key="9">
    <source>
        <dbReference type="Proteomes" id="UP001149813"/>
    </source>
</evidence>
<comment type="similarity">
    <text evidence="1 4 5">Belongs to the cullin family.</text>
</comment>
<organism evidence="8 9">
    <name type="scientific">Coemansia erecta</name>
    <dbReference type="NCBI Taxonomy" id="147472"/>
    <lineage>
        <taxon>Eukaryota</taxon>
        <taxon>Fungi</taxon>
        <taxon>Fungi incertae sedis</taxon>
        <taxon>Zoopagomycota</taxon>
        <taxon>Kickxellomycotina</taxon>
        <taxon>Kickxellomycetes</taxon>
        <taxon>Kickxellales</taxon>
        <taxon>Kickxellaceae</taxon>
        <taxon>Coemansia</taxon>
    </lineage>
</organism>
<dbReference type="SMART" id="SM00884">
    <property type="entry name" value="Cullin_Nedd8"/>
    <property type="match status" value="1"/>
</dbReference>
<evidence type="ECO:0000256" key="2">
    <source>
        <dbReference type="ARBA" id="ARBA00022499"/>
    </source>
</evidence>
<gene>
    <name evidence="8" type="ORF">LPJ53_004394</name>
</gene>
<dbReference type="SUPFAM" id="SSF74788">
    <property type="entry name" value="Cullin repeat-like"/>
    <property type="match status" value="1"/>
</dbReference>
<dbReference type="PROSITE" id="PS50069">
    <property type="entry name" value="CULLIN_2"/>
    <property type="match status" value="1"/>
</dbReference>
<dbReference type="FunFam" id="1.10.10.10:FF:000014">
    <property type="entry name" value="Cullin 1"/>
    <property type="match status" value="1"/>
</dbReference>
<dbReference type="InterPro" id="IPR019559">
    <property type="entry name" value="Cullin_neddylation_domain"/>
</dbReference>
<dbReference type="InterPro" id="IPR001373">
    <property type="entry name" value="Cullin_N"/>
</dbReference>
<evidence type="ECO:0000256" key="6">
    <source>
        <dbReference type="SAM" id="MobiDB-lite"/>
    </source>
</evidence>
<dbReference type="GO" id="GO:0031461">
    <property type="term" value="C:cullin-RING ubiquitin ligase complex"/>
    <property type="evidence" value="ECO:0007669"/>
    <property type="project" value="InterPro"/>
</dbReference>
<name>A0A9W7XY19_9FUNG</name>
<dbReference type="SUPFAM" id="SSF75632">
    <property type="entry name" value="Cullin homology domain"/>
    <property type="match status" value="1"/>
</dbReference>
<evidence type="ECO:0000259" key="7">
    <source>
        <dbReference type="PROSITE" id="PS50069"/>
    </source>
</evidence>
<dbReference type="SMART" id="SM00182">
    <property type="entry name" value="CULLIN"/>
    <property type="match status" value="1"/>
</dbReference>
<dbReference type="EMBL" id="JANBOJ010000203">
    <property type="protein sequence ID" value="KAJ1721042.1"/>
    <property type="molecule type" value="Genomic_DNA"/>
</dbReference>
<dbReference type="Pfam" id="PF10557">
    <property type="entry name" value="Cullin_Nedd8"/>
    <property type="match status" value="1"/>
</dbReference>
<feature type="region of interest" description="Disordered" evidence="6">
    <location>
        <begin position="548"/>
        <end position="580"/>
    </location>
</feature>
<dbReference type="Gene3D" id="1.20.1310.10">
    <property type="entry name" value="Cullin Repeats"/>
    <property type="match status" value="4"/>
</dbReference>
<dbReference type="InterPro" id="IPR016158">
    <property type="entry name" value="Cullin_homology"/>
</dbReference>
<dbReference type="AlphaFoldDB" id="A0A9W7XY19"/>
<evidence type="ECO:0000313" key="8">
    <source>
        <dbReference type="EMBL" id="KAJ1721042.1"/>
    </source>
</evidence>
<dbReference type="OrthoDB" id="27073at2759"/>
<keyword evidence="2" id="KW-1017">Isopeptide bond</keyword>
<comment type="caution">
    <text evidence="8">The sequence shown here is derived from an EMBL/GenBank/DDBJ whole genome shotgun (WGS) entry which is preliminary data.</text>
</comment>
<dbReference type="InterPro" id="IPR045093">
    <property type="entry name" value="Cullin"/>
</dbReference>
<dbReference type="InterPro" id="IPR059120">
    <property type="entry name" value="Cullin-like_AB"/>
</dbReference>
<dbReference type="Pfam" id="PF26557">
    <property type="entry name" value="Cullin_AB"/>
    <property type="match status" value="1"/>
</dbReference>
<dbReference type="InterPro" id="IPR016157">
    <property type="entry name" value="Cullin_CS"/>
</dbReference>
<dbReference type="InterPro" id="IPR036388">
    <property type="entry name" value="WH-like_DNA-bd_sf"/>
</dbReference>
<dbReference type="GO" id="GO:0031625">
    <property type="term" value="F:ubiquitin protein ligase binding"/>
    <property type="evidence" value="ECO:0007669"/>
    <property type="project" value="InterPro"/>
</dbReference>